<keyword evidence="6 10" id="KW-0067">ATP-binding</keyword>
<evidence type="ECO:0000259" key="11">
    <source>
        <dbReference type="PROSITE" id="PS50975"/>
    </source>
</evidence>
<dbReference type="FunFam" id="3.30.470.20:FF:000002">
    <property type="entry name" value="Succinate--CoA ligase [ADP-forming] subunit beta"/>
    <property type="match status" value="1"/>
</dbReference>
<dbReference type="AlphaFoldDB" id="A0A1R3V8B3"/>
<dbReference type="Gene3D" id="3.30.1490.20">
    <property type="entry name" value="ATP-grasp fold, A domain"/>
    <property type="match status" value="1"/>
</dbReference>
<evidence type="ECO:0000256" key="10">
    <source>
        <dbReference type="HAMAP-Rule" id="MF_00558"/>
    </source>
</evidence>
<dbReference type="GO" id="GO:0006104">
    <property type="term" value="P:succinyl-CoA metabolic process"/>
    <property type="evidence" value="ECO:0007669"/>
    <property type="project" value="TreeGrafter"/>
</dbReference>
<feature type="binding site" evidence="10">
    <location>
        <position position="199"/>
    </location>
    <ligand>
        <name>Mg(2+)</name>
        <dbReference type="ChEBI" id="CHEBI:18420"/>
    </ligand>
</feature>
<dbReference type="NCBIfam" id="NF001913">
    <property type="entry name" value="PRK00696.1"/>
    <property type="match status" value="1"/>
</dbReference>
<gene>
    <name evidence="10 12" type="primary">sucC</name>
    <name evidence="12" type="ORF">BQ8794_240279</name>
</gene>
<feature type="binding site" evidence="10">
    <location>
        <position position="46"/>
    </location>
    <ligand>
        <name>ATP</name>
        <dbReference type="ChEBI" id="CHEBI:30616"/>
    </ligand>
</feature>
<dbReference type="GO" id="GO:0000287">
    <property type="term" value="F:magnesium ion binding"/>
    <property type="evidence" value="ECO:0007669"/>
    <property type="project" value="UniProtKB-UniRule"/>
</dbReference>
<dbReference type="InterPro" id="IPR013650">
    <property type="entry name" value="ATP-grasp_succ-CoA_synth-type"/>
</dbReference>
<dbReference type="InterPro" id="IPR016102">
    <property type="entry name" value="Succinyl-CoA_synth-like"/>
</dbReference>
<reference evidence="13" key="1">
    <citation type="submission" date="2017-01" db="EMBL/GenBank/DDBJ databases">
        <authorList>
            <person name="Brunel B."/>
        </authorList>
    </citation>
    <scope>NUCLEOTIDE SEQUENCE [LARGE SCALE GENOMIC DNA]</scope>
</reference>
<keyword evidence="7 10" id="KW-0460">Magnesium</keyword>
<dbReference type="GO" id="GO:0006099">
    <property type="term" value="P:tricarboxylic acid cycle"/>
    <property type="evidence" value="ECO:0007669"/>
    <property type="project" value="UniProtKB-UniRule"/>
</dbReference>
<dbReference type="UniPathway" id="UPA00223">
    <property type="reaction ID" value="UER00999"/>
</dbReference>
<organism evidence="12 13">
    <name type="scientific">Mesorhizobium prunaredense</name>
    <dbReference type="NCBI Taxonomy" id="1631249"/>
    <lineage>
        <taxon>Bacteria</taxon>
        <taxon>Pseudomonadati</taxon>
        <taxon>Pseudomonadota</taxon>
        <taxon>Alphaproteobacteria</taxon>
        <taxon>Hyphomicrobiales</taxon>
        <taxon>Phyllobacteriaceae</taxon>
        <taxon>Mesorhizobium</taxon>
    </lineage>
</organism>
<dbReference type="FunFam" id="3.40.50.261:FF:000001">
    <property type="entry name" value="Succinate--CoA ligase [ADP-forming] subunit beta"/>
    <property type="match status" value="1"/>
</dbReference>
<comment type="caution">
    <text evidence="10">Lacks conserved residue(s) required for the propagation of feature annotation.</text>
</comment>
<dbReference type="NCBIfam" id="NF010647">
    <property type="entry name" value="PRK14046.1"/>
    <property type="match status" value="1"/>
</dbReference>
<proteinExistence type="inferred from homology"/>
<comment type="catalytic activity">
    <reaction evidence="10">
        <text>succinate + ATP + CoA = succinyl-CoA + ADP + phosphate</text>
        <dbReference type="Rhea" id="RHEA:17661"/>
        <dbReference type="ChEBI" id="CHEBI:30031"/>
        <dbReference type="ChEBI" id="CHEBI:30616"/>
        <dbReference type="ChEBI" id="CHEBI:43474"/>
        <dbReference type="ChEBI" id="CHEBI:57287"/>
        <dbReference type="ChEBI" id="CHEBI:57292"/>
        <dbReference type="ChEBI" id="CHEBI:456216"/>
        <dbReference type="EC" id="6.2.1.5"/>
    </reaction>
</comment>
<dbReference type="GO" id="GO:0004775">
    <property type="term" value="F:succinate-CoA ligase (ADP-forming) activity"/>
    <property type="evidence" value="ECO:0007669"/>
    <property type="project" value="UniProtKB-UniRule"/>
</dbReference>
<evidence type="ECO:0000256" key="3">
    <source>
        <dbReference type="ARBA" id="ARBA00022598"/>
    </source>
</evidence>
<evidence type="ECO:0000256" key="8">
    <source>
        <dbReference type="ARBA" id="ARBA00052241"/>
    </source>
</evidence>
<dbReference type="Pfam" id="PF08442">
    <property type="entry name" value="ATP-grasp_2"/>
    <property type="match status" value="1"/>
</dbReference>
<dbReference type="PROSITE" id="PS50975">
    <property type="entry name" value="ATP_GRASP"/>
    <property type="match status" value="1"/>
</dbReference>
<comment type="pathway">
    <text evidence="10">Carbohydrate metabolism; tricarboxylic acid cycle; succinate from succinyl-CoA (ligase route): step 1/1.</text>
</comment>
<dbReference type="PANTHER" id="PTHR11815">
    <property type="entry name" value="SUCCINYL-COA SYNTHETASE BETA CHAIN"/>
    <property type="match status" value="1"/>
</dbReference>
<feature type="binding site" evidence="10">
    <location>
        <position position="99"/>
    </location>
    <ligand>
        <name>ATP</name>
        <dbReference type="ChEBI" id="CHEBI:30616"/>
    </ligand>
</feature>
<name>A0A1R3V8B3_9HYPH</name>
<dbReference type="InterPro" id="IPR017866">
    <property type="entry name" value="Succ-CoA_synthase_bsu_CS"/>
</dbReference>
<keyword evidence="13" id="KW-1185">Reference proteome</keyword>
<comment type="function">
    <text evidence="10">Succinyl-CoA synthetase functions in the citric acid cycle (TCA), coupling the hydrolysis of succinyl-CoA to the synthesis of either ATP or GTP and thus represents the only step of substrate-level phosphorylation in the TCA. The beta subunit provides nucleotide specificity of the enzyme and binds the substrate succinate, while the binding sites for coenzyme A and phosphate are found in the alpha subunit.</text>
</comment>
<evidence type="ECO:0000256" key="1">
    <source>
        <dbReference type="ARBA" id="ARBA00009182"/>
    </source>
</evidence>
<dbReference type="Gene3D" id="3.40.50.261">
    <property type="entry name" value="Succinyl-CoA synthetase domains"/>
    <property type="match status" value="1"/>
</dbReference>
<dbReference type="GO" id="GO:0005829">
    <property type="term" value="C:cytosol"/>
    <property type="evidence" value="ECO:0007669"/>
    <property type="project" value="TreeGrafter"/>
</dbReference>
<dbReference type="STRING" id="1631249.BQ8794_240279"/>
<keyword evidence="5 10" id="KW-0547">Nucleotide-binding</keyword>
<dbReference type="GO" id="GO:0042709">
    <property type="term" value="C:succinate-CoA ligase complex"/>
    <property type="evidence" value="ECO:0007669"/>
    <property type="project" value="UniProtKB-ARBA"/>
</dbReference>
<dbReference type="InterPro" id="IPR005811">
    <property type="entry name" value="SUCC_ACL_C"/>
</dbReference>
<evidence type="ECO:0000256" key="4">
    <source>
        <dbReference type="ARBA" id="ARBA00022723"/>
    </source>
</evidence>
<dbReference type="InterPro" id="IPR005809">
    <property type="entry name" value="Succ_CoA_ligase-like_bsu"/>
</dbReference>
<comment type="subunit">
    <text evidence="10">Heterotetramer of two alpha and two beta subunits.</text>
</comment>
<sequence>MDIHEYQAKELLARHGVHVPRGGLAYSPEQATYRASEIGGGKWVVKAQIHSGARGKAGGIRICTSDQEVSDAAEAMLGRKLVTHQTGPRGKLVSRLYVEETVDIRQEIYLAFVLDRKAERVMIVASASGGMEIEEIAEKQPDSIIRATVDPGAGMQHYQAREIAFGLGLENNLIGKATETLLGCYRVFRDYDASMLEINPLVVTRDGNLMALDAKMSFDENALFRRPQISELRDKSQEDPRETFASDRGLSYVGLDGNIGCIINGAGLAMATMDMIKIAGGEPANFLDIGGGASPERVAKSFRAVLGDKNVKTILVNIFAGINRCDWVAEGVVKAIREVGVNVPLVVRLAGTKVEEGRRILADSGEAVIVAETLAEAADKAVAAWRSATMRKSG</sequence>
<accession>A0A1R3V8B3</accession>
<dbReference type="SUPFAM" id="SSF56059">
    <property type="entry name" value="Glutathione synthetase ATP-binding domain-like"/>
    <property type="match status" value="1"/>
</dbReference>
<feature type="binding site" evidence="10">
    <location>
        <position position="107"/>
    </location>
    <ligand>
        <name>ATP</name>
        <dbReference type="ChEBI" id="CHEBI:30616"/>
    </ligand>
</feature>
<dbReference type="RefSeq" id="WP_077379058.1">
    <property type="nucleotide sequence ID" value="NZ_FTPD01000017.1"/>
</dbReference>
<feature type="binding site" evidence="10">
    <location>
        <position position="264"/>
    </location>
    <ligand>
        <name>substrate</name>
        <note>ligand shared with subunit alpha</note>
    </ligand>
</feature>
<evidence type="ECO:0000256" key="5">
    <source>
        <dbReference type="ARBA" id="ARBA00022741"/>
    </source>
</evidence>
<dbReference type="PROSITE" id="PS01217">
    <property type="entry name" value="SUCCINYL_COA_LIG_3"/>
    <property type="match status" value="1"/>
</dbReference>
<evidence type="ECO:0000256" key="7">
    <source>
        <dbReference type="ARBA" id="ARBA00022842"/>
    </source>
</evidence>
<keyword evidence="3 10" id="KW-0436">Ligase</keyword>
<comment type="catalytic activity">
    <reaction evidence="8">
        <text>(S)-malate + ATP + CoA = (S)-malyl-CoA + ADP + phosphate</text>
        <dbReference type="Rhea" id="RHEA:26193"/>
        <dbReference type="ChEBI" id="CHEBI:15589"/>
        <dbReference type="ChEBI" id="CHEBI:30616"/>
        <dbReference type="ChEBI" id="CHEBI:43474"/>
        <dbReference type="ChEBI" id="CHEBI:57287"/>
        <dbReference type="ChEBI" id="CHEBI:57317"/>
        <dbReference type="ChEBI" id="CHEBI:456216"/>
        <dbReference type="EC" id="6.2.1.9"/>
    </reaction>
</comment>
<dbReference type="Proteomes" id="UP000188388">
    <property type="component" value="Unassembled WGS sequence"/>
</dbReference>
<dbReference type="EC" id="6.2.1.5" evidence="10"/>
<comment type="pathway">
    <text evidence="9">One-carbon metabolism; formaldehyde assimilation via serine pathway.</text>
</comment>
<dbReference type="InterPro" id="IPR013815">
    <property type="entry name" value="ATP_grasp_subdomain_1"/>
</dbReference>
<feature type="binding site" evidence="10">
    <location>
        <position position="213"/>
    </location>
    <ligand>
        <name>Mg(2+)</name>
        <dbReference type="ChEBI" id="CHEBI:18420"/>
    </ligand>
</feature>
<dbReference type="Gene3D" id="3.30.470.20">
    <property type="entry name" value="ATP-grasp fold, B domain"/>
    <property type="match status" value="1"/>
</dbReference>
<dbReference type="GO" id="GO:0004776">
    <property type="term" value="F:succinate-CoA ligase (GDP-forming) activity"/>
    <property type="evidence" value="ECO:0007669"/>
    <property type="project" value="RHEA"/>
</dbReference>
<keyword evidence="4 10" id="KW-0479">Metal-binding</keyword>
<dbReference type="InterPro" id="IPR011761">
    <property type="entry name" value="ATP-grasp"/>
</dbReference>
<feature type="binding site" evidence="10">
    <location>
        <position position="102"/>
    </location>
    <ligand>
        <name>ATP</name>
        <dbReference type="ChEBI" id="CHEBI:30616"/>
    </ligand>
</feature>
<dbReference type="FunFam" id="3.30.1490.20:FF:000002">
    <property type="entry name" value="Succinate--CoA ligase [ADP-forming] subunit beta"/>
    <property type="match status" value="1"/>
</dbReference>
<keyword evidence="2 10" id="KW-0816">Tricarboxylic acid cycle</keyword>
<evidence type="ECO:0000313" key="12">
    <source>
        <dbReference type="EMBL" id="SIT56072.1"/>
    </source>
</evidence>
<evidence type="ECO:0000256" key="6">
    <source>
        <dbReference type="ARBA" id="ARBA00022840"/>
    </source>
</evidence>
<dbReference type="HAMAP" id="MF_00558">
    <property type="entry name" value="Succ_CoA_beta"/>
    <property type="match status" value="1"/>
</dbReference>
<feature type="domain" description="ATP-grasp" evidence="11">
    <location>
        <begin position="9"/>
        <end position="261"/>
    </location>
</feature>
<dbReference type="GO" id="GO:0005524">
    <property type="term" value="F:ATP binding"/>
    <property type="evidence" value="ECO:0007669"/>
    <property type="project" value="UniProtKB-UniRule"/>
</dbReference>
<comment type="catalytic activity">
    <reaction evidence="10">
        <text>GTP + succinate + CoA = succinyl-CoA + GDP + phosphate</text>
        <dbReference type="Rhea" id="RHEA:22120"/>
        <dbReference type="ChEBI" id="CHEBI:30031"/>
        <dbReference type="ChEBI" id="CHEBI:37565"/>
        <dbReference type="ChEBI" id="CHEBI:43474"/>
        <dbReference type="ChEBI" id="CHEBI:57287"/>
        <dbReference type="ChEBI" id="CHEBI:57292"/>
        <dbReference type="ChEBI" id="CHEBI:58189"/>
    </reaction>
</comment>
<dbReference type="SUPFAM" id="SSF52210">
    <property type="entry name" value="Succinyl-CoA synthetase domains"/>
    <property type="match status" value="1"/>
</dbReference>
<dbReference type="NCBIfam" id="TIGR01016">
    <property type="entry name" value="sucCoAbeta"/>
    <property type="match status" value="1"/>
</dbReference>
<dbReference type="PANTHER" id="PTHR11815:SF10">
    <property type="entry name" value="SUCCINATE--COA LIGASE [GDP-FORMING] SUBUNIT BETA, MITOCHONDRIAL"/>
    <property type="match status" value="1"/>
</dbReference>
<dbReference type="EMBL" id="FTPD01000017">
    <property type="protein sequence ID" value="SIT56072.1"/>
    <property type="molecule type" value="Genomic_DNA"/>
</dbReference>
<dbReference type="Pfam" id="PF00549">
    <property type="entry name" value="Ligase_CoA"/>
    <property type="match status" value="1"/>
</dbReference>
<comment type="similarity">
    <text evidence="1 10">Belongs to the succinate/malate CoA ligase beta subunit family.</text>
</comment>
<evidence type="ECO:0000313" key="13">
    <source>
        <dbReference type="Proteomes" id="UP000188388"/>
    </source>
</evidence>
<protein>
    <recommendedName>
        <fullName evidence="10">Succinate--CoA ligase [ADP-forming] subunit beta</fullName>
        <ecNumber evidence="10">6.2.1.5</ecNumber>
    </recommendedName>
    <alternativeName>
        <fullName evidence="10">Succinyl-CoA synthetase subunit beta</fullName>
        <shortName evidence="10">SCS-beta</shortName>
    </alternativeName>
</protein>
<evidence type="ECO:0000256" key="9">
    <source>
        <dbReference type="ARBA" id="ARBA00060690"/>
    </source>
</evidence>
<dbReference type="PIRSF" id="PIRSF001554">
    <property type="entry name" value="SucCS_beta"/>
    <property type="match status" value="1"/>
</dbReference>
<dbReference type="GO" id="GO:0050074">
    <property type="term" value="F:malate-CoA ligase activity"/>
    <property type="evidence" value="ECO:0007669"/>
    <property type="project" value="UniProtKB-EC"/>
</dbReference>
<comment type="cofactor">
    <cofactor evidence="10">
        <name>Mg(2+)</name>
        <dbReference type="ChEBI" id="CHEBI:18420"/>
    </cofactor>
    <text evidence="10">Binds 1 Mg(2+) ion per subunit.</text>
</comment>
<evidence type="ECO:0000256" key="2">
    <source>
        <dbReference type="ARBA" id="ARBA00022532"/>
    </source>
</evidence>